<comment type="similarity">
    <text evidence="1 6">Belongs to the peptidase S1B family.</text>
</comment>
<dbReference type="PRINTS" id="PR00839">
    <property type="entry name" value="V8PROTEASE"/>
</dbReference>
<feature type="chain" id="PRO_5045012902" description="Serine protease" evidence="6">
    <location>
        <begin position="21"/>
        <end position="306"/>
    </location>
</feature>
<dbReference type="SUPFAM" id="SSF50494">
    <property type="entry name" value="Trypsin-like serine proteases"/>
    <property type="match status" value="1"/>
</dbReference>
<evidence type="ECO:0000313" key="8">
    <source>
        <dbReference type="EMBL" id="GAA0373610.1"/>
    </source>
</evidence>
<dbReference type="EC" id="3.4.21.-" evidence="6"/>
<dbReference type="InterPro" id="IPR018114">
    <property type="entry name" value="TRYPSIN_HIS"/>
</dbReference>
<dbReference type="InterPro" id="IPR051333">
    <property type="entry name" value="CLIP_Serine_Protease"/>
</dbReference>
<dbReference type="PANTHER" id="PTHR24260:SF136">
    <property type="entry name" value="GH08193P-RELATED"/>
    <property type="match status" value="1"/>
</dbReference>
<protein>
    <recommendedName>
        <fullName evidence="6">Serine protease</fullName>
        <ecNumber evidence="6">3.4.21.-</ecNumber>
    </recommendedName>
</protein>
<dbReference type="InterPro" id="IPR013424">
    <property type="entry name" value="Ice-binding_C"/>
</dbReference>
<feature type="domain" description="Peptidase S1" evidence="7">
    <location>
        <begin position="18"/>
        <end position="279"/>
    </location>
</feature>
<dbReference type="PROSITE" id="PS00134">
    <property type="entry name" value="TRYPSIN_HIS"/>
    <property type="match status" value="1"/>
</dbReference>
<name>A0ABN0XV08_9ALTE</name>
<keyword evidence="5 6" id="KW-0720">Serine protease</keyword>
<evidence type="ECO:0000313" key="9">
    <source>
        <dbReference type="Proteomes" id="UP001501757"/>
    </source>
</evidence>
<evidence type="ECO:0000256" key="1">
    <source>
        <dbReference type="ARBA" id="ARBA00008764"/>
    </source>
</evidence>
<keyword evidence="4 6" id="KW-0378">Hydrolase</keyword>
<proteinExistence type="inferred from homology"/>
<dbReference type="PROSITE" id="PS50240">
    <property type="entry name" value="TRYPSIN_DOM"/>
    <property type="match status" value="1"/>
</dbReference>
<dbReference type="SMART" id="SM00020">
    <property type="entry name" value="Tryp_SPc"/>
    <property type="match status" value="1"/>
</dbReference>
<dbReference type="Pfam" id="PF00089">
    <property type="entry name" value="Trypsin"/>
    <property type="match status" value="2"/>
</dbReference>
<dbReference type="Proteomes" id="UP001501757">
    <property type="component" value="Unassembled WGS sequence"/>
</dbReference>
<evidence type="ECO:0000256" key="6">
    <source>
        <dbReference type="RuleBase" id="RU004296"/>
    </source>
</evidence>
<dbReference type="InterPro" id="IPR043504">
    <property type="entry name" value="Peptidase_S1_PA_chymotrypsin"/>
</dbReference>
<dbReference type="RefSeq" id="WP_343847396.1">
    <property type="nucleotide sequence ID" value="NZ_BAAAEI010000031.1"/>
</dbReference>
<dbReference type="Gene3D" id="2.40.10.10">
    <property type="entry name" value="Trypsin-like serine proteases"/>
    <property type="match status" value="1"/>
</dbReference>
<dbReference type="EMBL" id="BAAAEI010000031">
    <property type="protein sequence ID" value="GAA0373610.1"/>
    <property type="molecule type" value="Genomic_DNA"/>
</dbReference>
<reference evidence="8 9" key="1">
    <citation type="journal article" date="2019" name="Int. J. Syst. Evol. Microbiol.">
        <title>The Global Catalogue of Microorganisms (GCM) 10K type strain sequencing project: providing services to taxonomists for standard genome sequencing and annotation.</title>
        <authorList>
            <consortium name="The Broad Institute Genomics Platform"/>
            <consortium name="The Broad Institute Genome Sequencing Center for Infectious Disease"/>
            <person name="Wu L."/>
            <person name="Ma J."/>
        </authorList>
    </citation>
    <scope>NUCLEOTIDE SEQUENCE [LARGE SCALE GENOMIC DNA]</scope>
    <source>
        <strain evidence="8 9">JCM 13378</strain>
    </source>
</reference>
<evidence type="ECO:0000256" key="3">
    <source>
        <dbReference type="ARBA" id="ARBA00022729"/>
    </source>
</evidence>
<dbReference type="Pfam" id="PF07589">
    <property type="entry name" value="PEP-CTERM"/>
    <property type="match status" value="1"/>
</dbReference>
<evidence type="ECO:0000256" key="2">
    <source>
        <dbReference type="ARBA" id="ARBA00022670"/>
    </source>
</evidence>
<evidence type="ECO:0000256" key="4">
    <source>
        <dbReference type="ARBA" id="ARBA00022801"/>
    </source>
</evidence>
<dbReference type="InterPro" id="IPR001254">
    <property type="entry name" value="Trypsin_dom"/>
</dbReference>
<evidence type="ECO:0000259" key="7">
    <source>
        <dbReference type="PROSITE" id="PS50240"/>
    </source>
</evidence>
<dbReference type="InterPro" id="IPR008256">
    <property type="entry name" value="Peptidase_S1B"/>
</dbReference>
<keyword evidence="3 6" id="KW-0732">Signal</keyword>
<keyword evidence="9" id="KW-1185">Reference proteome</keyword>
<comment type="caution">
    <text evidence="8">The sequence shown here is derived from an EMBL/GenBank/DDBJ whole genome shotgun (WGS) entry which is preliminary data.</text>
</comment>
<sequence>MIKKLVAAMGLVCLSSTAMAGVIRHDVSDDIYKAIGSNPAFNSVGAILFDTPDGGYICSGTAISSNWILTAAHCVDEATSMTFYQYNGSGMGHTAYQASRWFAHESWTGDLLAGWDIGLMYVKDALTVPFAKLYEGASEFLSIATHVGYGATGTGETGSTLPSGERRGGQNIIDDQFSTEGNGDHILFSDFDHPTNPLFNALDFDGYTFDDLAIDYEYSIAGGDSGGGLFIEENGEFFLAGVHSLGFDWDGNGAYAGYGDVYGSTRVSTFVDWINARAVPEPGTISMFALALGMLLMGGRRKALSK</sequence>
<accession>A0ABN0XV08</accession>
<feature type="signal peptide" evidence="6">
    <location>
        <begin position="1"/>
        <end position="20"/>
    </location>
</feature>
<dbReference type="NCBIfam" id="TIGR02595">
    <property type="entry name" value="PEP_CTERM"/>
    <property type="match status" value="1"/>
</dbReference>
<organism evidence="8 9">
    <name type="scientific">Bowmanella denitrificans</name>
    <dbReference type="NCBI Taxonomy" id="366582"/>
    <lineage>
        <taxon>Bacteria</taxon>
        <taxon>Pseudomonadati</taxon>
        <taxon>Pseudomonadota</taxon>
        <taxon>Gammaproteobacteria</taxon>
        <taxon>Alteromonadales</taxon>
        <taxon>Alteromonadaceae</taxon>
        <taxon>Bowmanella</taxon>
    </lineage>
</organism>
<gene>
    <name evidence="8" type="ORF">GCM10009092_42190</name>
</gene>
<evidence type="ECO:0000256" key="5">
    <source>
        <dbReference type="ARBA" id="ARBA00022825"/>
    </source>
</evidence>
<dbReference type="InterPro" id="IPR009003">
    <property type="entry name" value="Peptidase_S1_PA"/>
</dbReference>
<keyword evidence="2 6" id="KW-0645">Protease</keyword>
<dbReference type="PANTHER" id="PTHR24260">
    <property type="match status" value="1"/>
</dbReference>